<dbReference type="Proteomes" id="UP000193240">
    <property type="component" value="Unassembled WGS sequence"/>
</dbReference>
<dbReference type="SUPFAM" id="SSF52047">
    <property type="entry name" value="RNI-like"/>
    <property type="match status" value="1"/>
</dbReference>
<keyword evidence="2" id="KW-1185">Reference proteome</keyword>
<name>A0A1Y2LK31_EPING</name>
<gene>
    <name evidence="1" type="ORF">B5807_11899</name>
</gene>
<evidence type="ECO:0000313" key="2">
    <source>
        <dbReference type="Proteomes" id="UP000193240"/>
    </source>
</evidence>
<proteinExistence type="predicted"/>
<dbReference type="AlphaFoldDB" id="A0A1Y2LK31"/>
<reference evidence="1 2" key="1">
    <citation type="journal article" date="2017" name="Genome Announc.">
        <title>Genome sequence of the saprophytic ascomycete Epicoccum nigrum ICMP 19927 strain isolated from New Zealand.</title>
        <authorList>
            <person name="Fokin M."/>
            <person name="Fleetwood D."/>
            <person name="Weir B.S."/>
            <person name="Villas-Boas S.G."/>
        </authorList>
    </citation>
    <scope>NUCLEOTIDE SEQUENCE [LARGE SCALE GENOMIC DNA]</scope>
    <source>
        <strain evidence="1 2">ICMP 19927</strain>
    </source>
</reference>
<accession>A0A1Y2LK31</accession>
<evidence type="ECO:0000313" key="1">
    <source>
        <dbReference type="EMBL" id="OSS43537.1"/>
    </source>
</evidence>
<sequence length="268" mass="30498">MAKITDLPPELHQWVCENLDLESLKALSIAYRSTSKCTQGTFNNNVHVKLCTGKAKGVHKVLAFLLSQAHSTRWPPNITITSTNDAFTDRIIKFASCIKTLSLSVPSTGEFPTPITDRQLYRQNELLVPHLEPANMIEEHLWHLLLRRGWMEDMTCLLLRIARHVTALELAHSLQWMKDIATQGMCQDLRTLKLVGINSEWWVSGECRHFAQLPLLETLEFASMEVTMGFVRCFGNNLSVSSLRFTNCYITSHALAKAIRMRTALKEF</sequence>
<protein>
    <submittedName>
        <fullName evidence="1">Uncharacterized protein</fullName>
    </submittedName>
</protein>
<organism evidence="1 2">
    <name type="scientific">Epicoccum nigrum</name>
    <name type="common">Soil fungus</name>
    <name type="synonym">Epicoccum purpurascens</name>
    <dbReference type="NCBI Taxonomy" id="105696"/>
    <lineage>
        <taxon>Eukaryota</taxon>
        <taxon>Fungi</taxon>
        <taxon>Dikarya</taxon>
        <taxon>Ascomycota</taxon>
        <taxon>Pezizomycotina</taxon>
        <taxon>Dothideomycetes</taxon>
        <taxon>Pleosporomycetidae</taxon>
        <taxon>Pleosporales</taxon>
        <taxon>Pleosporineae</taxon>
        <taxon>Didymellaceae</taxon>
        <taxon>Epicoccum</taxon>
    </lineage>
</organism>
<dbReference type="EMBL" id="KZ107864">
    <property type="protein sequence ID" value="OSS43537.1"/>
    <property type="molecule type" value="Genomic_DNA"/>
</dbReference>
<dbReference type="InParanoid" id="A0A1Y2LK31"/>